<accession>A0AAD5QIF8</accession>
<feature type="region of interest" description="Disordered" evidence="1">
    <location>
        <begin position="48"/>
        <end position="77"/>
    </location>
</feature>
<gene>
    <name evidence="2" type="ORF">KIN20_009827</name>
</gene>
<evidence type="ECO:0000313" key="3">
    <source>
        <dbReference type="Proteomes" id="UP001196413"/>
    </source>
</evidence>
<name>A0AAD5QIF8_PARTN</name>
<dbReference type="AlphaFoldDB" id="A0AAD5QIF8"/>
<reference evidence="2" key="1">
    <citation type="submission" date="2021-06" db="EMBL/GenBank/DDBJ databases">
        <title>Parelaphostrongylus tenuis whole genome reference sequence.</title>
        <authorList>
            <person name="Garwood T.J."/>
            <person name="Larsen P.A."/>
            <person name="Fountain-Jones N.M."/>
            <person name="Garbe J.R."/>
            <person name="Macchietto M.G."/>
            <person name="Kania S.A."/>
            <person name="Gerhold R.W."/>
            <person name="Richards J.E."/>
            <person name="Wolf T.M."/>
        </authorList>
    </citation>
    <scope>NUCLEOTIDE SEQUENCE</scope>
    <source>
        <strain evidence="2">MNPRO001-30</strain>
        <tissue evidence="2">Meninges</tissue>
    </source>
</reference>
<organism evidence="2 3">
    <name type="scientific">Parelaphostrongylus tenuis</name>
    <name type="common">Meningeal worm</name>
    <dbReference type="NCBI Taxonomy" id="148309"/>
    <lineage>
        <taxon>Eukaryota</taxon>
        <taxon>Metazoa</taxon>
        <taxon>Ecdysozoa</taxon>
        <taxon>Nematoda</taxon>
        <taxon>Chromadorea</taxon>
        <taxon>Rhabditida</taxon>
        <taxon>Rhabditina</taxon>
        <taxon>Rhabditomorpha</taxon>
        <taxon>Strongyloidea</taxon>
        <taxon>Metastrongylidae</taxon>
        <taxon>Parelaphostrongylus</taxon>
    </lineage>
</organism>
<comment type="caution">
    <text evidence="2">The sequence shown here is derived from an EMBL/GenBank/DDBJ whole genome shotgun (WGS) entry which is preliminary data.</text>
</comment>
<sequence>MAQLKSQTAPNAETWIGGPELIFSDIHKNEDLRILSLICEKRDTPTSRLRIRQNAKSKKDSDALNPSGPLLAFTELK</sequence>
<dbReference type="EMBL" id="JAHQIW010001649">
    <property type="protein sequence ID" value="KAJ1353233.1"/>
    <property type="molecule type" value="Genomic_DNA"/>
</dbReference>
<evidence type="ECO:0000256" key="1">
    <source>
        <dbReference type="SAM" id="MobiDB-lite"/>
    </source>
</evidence>
<evidence type="ECO:0000313" key="2">
    <source>
        <dbReference type="EMBL" id="KAJ1353233.1"/>
    </source>
</evidence>
<protein>
    <submittedName>
        <fullName evidence="2">Uncharacterized protein</fullName>
    </submittedName>
</protein>
<dbReference type="Proteomes" id="UP001196413">
    <property type="component" value="Unassembled WGS sequence"/>
</dbReference>
<proteinExistence type="predicted"/>
<keyword evidence="3" id="KW-1185">Reference proteome</keyword>